<dbReference type="PANTHER" id="PTHR42961">
    <property type="entry name" value="IRON-SULFUR PROTEIN NUBPL"/>
    <property type="match status" value="1"/>
</dbReference>
<dbReference type="Pfam" id="PF10609">
    <property type="entry name" value="ParA"/>
    <property type="match status" value="1"/>
</dbReference>
<gene>
    <name evidence="6" type="primary">apbC_20</name>
    <name evidence="6" type="ORF">SDC9_98408</name>
</gene>
<evidence type="ECO:0000256" key="3">
    <source>
        <dbReference type="ARBA" id="ARBA00022840"/>
    </source>
</evidence>
<reference evidence="6" key="1">
    <citation type="submission" date="2019-08" db="EMBL/GenBank/DDBJ databases">
        <authorList>
            <person name="Kucharzyk K."/>
            <person name="Murdoch R.W."/>
            <person name="Higgins S."/>
            <person name="Loffler F."/>
        </authorList>
    </citation>
    <scope>NUCLEOTIDE SEQUENCE</scope>
</reference>
<dbReference type="Gene3D" id="3.40.50.300">
    <property type="entry name" value="P-loop containing nucleotide triphosphate hydrolases"/>
    <property type="match status" value="1"/>
</dbReference>
<dbReference type="PANTHER" id="PTHR42961:SF2">
    <property type="entry name" value="IRON-SULFUR PROTEIN NUBPL"/>
    <property type="match status" value="1"/>
</dbReference>
<evidence type="ECO:0000256" key="1">
    <source>
        <dbReference type="ARBA" id="ARBA00022723"/>
    </source>
</evidence>
<organism evidence="6">
    <name type="scientific">bioreactor metagenome</name>
    <dbReference type="NCBI Taxonomy" id="1076179"/>
    <lineage>
        <taxon>unclassified sequences</taxon>
        <taxon>metagenomes</taxon>
        <taxon>ecological metagenomes</taxon>
    </lineage>
</organism>
<dbReference type="InterPro" id="IPR019591">
    <property type="entry name" value="Mrp/NBP35_ATP-bd"/>
</dbReference>
<dbReference type="InterPro" id="IPR033756">
    <property type="entry name" value="YlxH/NBP35"/>
</dbReference>
<evidence type="ECO:0000256" key="2">
    <source>
        <dbReference type="ARBA" id="ARBA00022741"/>
    </source>
</evidence>
<dbReference type="GO" id="GO:0051539">
    <property type="term" value="F:4 iron, 4 sulfur cluster binding"/>
    <property type="evidence" value="ECO:0007669"/>
    <property type="project" value="TreeGrafter"/>
</dbReference>
<proteinExistence type="predicted"/>
<keyword evidence="3" id="KW-0067">ATP-binding</keyword>
<dbReference type="InterPro" id="IPR000808">
    <property type="entry name" value="Mrp-like_CS"/>
</dbReference>
<dbReference type="GO" id="GO:0046872">
    <property type="term" value="F:metal ion binding"/>
    <property type="evidence" value="ECO:0007669"/>
    <property type="project" value="UniProtKB-KW"/>
</dbReference>
<dbReference type="EMBL" id="VSSQ01013513">
    <property type="protein sequence ID" value="MPM51657.1"/>
    <property type="molecule type" value="Genomic_DNA"/>
</dbReference>
<evidence type="ECO:0000256" key="4">
    <source>
        <dbReference type="ARBA" id="ARBA00023004"/>
    </source>
</evidence>
<dbReference type="CDD" id="cd02037">
    <property type="entry name" value="Mrp_NBP35"/>
    <property type="match status" value="1"/>
</dbReference>
<dbReference type="InterPro" id="IPR027417">
    <property type="entry name" value="P-loop_NTPase"/>
</dbReference>
<keyword evidence="4" id="KW-0408">Iron</keyword>
<dbReference type="GO" id="GO:0016226">
    <property type="term" value="P:iron-sulfur cluster assembly"/>
    <property type="evidence" value="ECO:0007669"/>
    <property type="project" value="InterPro"/>
</dbReference>
<comment type="caution">
    <text evidence="6">The sequence shown here is derived from an EMBL/GenBank/DDBJ whole genome shotgun (WGS) entry which is preliminary data.</text>
</comment>
<evidence type="ECO:0000256" key="5">
    <source>
        <dbReference type="ARBA" id="ARBA00023014"/>
    </source>
</evidence>
<dbReference type="GO" id="GO:0005524">
    <property type="term" value="F:ATP binding"/>
    <property type="evidence" value="ECO:0007669"/>
    <property type="project" value="UniProtKB-KW"/>
</dbReference>
<keyword evidence="5" id="KW-0411">Iron-sulfur</keyword>
<dbReference type="AlphaFoldDB" id="A0A645AF57"/>
<dbReference type="SUPFAM" id="SSF52540">
    <property type="entry name" value="P-loop containing nucleoside triphosphate hydrolases"/>
    <property type="match status" value="1"/>
</dbReference>
<accession>A0A645AF57</accession>
<keyword evidence="2" id="KW-0547">Nucleotide-binding</keyword>
<dbReference type="PROSITE" id="PS01215">
    <property type="entry name" value="MRP"/>
    <property type="match status" value="1"/>
</dbReference>
<evidence type="ECO:0000313" key="6">
    <source>
        <dbReference type="EMBL" id="MPM51657.1"/>
    </source>
</evidence>
<name>A0A645AF57_9ZZZZ</name>
<dbReference type="GO" id="GO:0140663">
    <property type="term" value="F:ATP-dependent FeS chaperone activity"/>
    <property type="evidence" value="ECO:0007669"/>
    <property type="project" value="InterPro"/>
</dbReference>
<dbReference type="InterPro" id="IPR044304">
    <property type="entry name" value="NUBPL-like"/>
</dbReference>
<protein>
    <submittedName>
        <fullName evidence="6">Iron-sulfur cluster carrier protein</fullName>
    </submittedName>
</protein>
<sequence length="160" mass="17194">MVPDENAAVIWRGPMIAGAIQQFWREVLWGNLDVLLVDLPPGTSDAALTVMQSIPVNGVVLVSTPQQLAGMVVRKADSMLKQLKIPVLAVVENMSYYPCPDTGHEHLIFGPSHAEELAAAVGTDLSVRLPINPSVAEFADAGKIEDLPTDGLEAIFKLIK</sequence>
<keyword evidence="1" id="KW-0479">Metal-binding</keyword>